<dbReference type="RefSeq" id="WP_067710999.1">
    <property type="nucleotide sequence ID" value="NZ_LPVJ01000001.1"/>
</dbReference>
<dbReference type="SUPFAM" id="SSF56801">
    <property type="entry name" value="Acetyl-CoA synthetase-like"/>
    <property type="match status" value="1"/>
</dbReference>
<evidence type="ECO:0000313" key="11">
    <source>
        <dbReference type="Proteomes" id="UP000053557"/>
    </source>
</evidence>
<comment type="catalytic activity">
    <reaction evidence="6">
        <text>acetate + ATP + CoA = acetyl-CoA + AMP + diphosphate</text>
        <dbReference type="Rhea" id="RHEA:23176"/>
        <dbReference type="ChEBI" id="CHEBI:30089"/>
        <dbReference type="ChEBI" id="CHEBI:30616"/>
        <dbReference type="ChEBI" id="CHEBI:33019"/>
        <dbReference type="ChEBI" id="CHEBI:57287"/>
        <dbReference type="ChEBI" id="CHEBI:57288"/>
        <dbReference type="ChEBI" id="CHEBI:456215"/>
        <dbReference type="EC" id="6.2.1.1"/>
    </reaction>
</comment>
<evidence type="ECO:0000256" key="1">
    <source>
        <dbReference type="ARBA" id="ARBA00006432"/>
    </source>
</evidence>
<feature type="modified residue" description="N6-acetyllysine" evidence="6">
    <location>
        <position position="613"/>
    </location>
</feature>
<keyword evidence="3 6" id="KW-0547">Nucleotide-binding</keyword>
<dbReference type="EC" id="6.2.1.1" evidence="6"/>
<dbReference type="Pfam" id="PF16177">
    <property type="entry name" value="ACAS_N"/>
    <property type="match status" value="1"/>
</dbReference>
<comment type="cofactor">
    <cofactor evidence="6">
        <name>Mg(2+)</name>
        <dbReference type="ChEBI" id="CHEBI:18420"/>
    </cofactor>
</comment>
<dbReference type="InterPro" id="IPR011904">
    <property type="entry name" value="Ac_CoA_lig"/>
</dbReference>
<dbReference type="OrthoDB" id="9765680at2"/>
<dbReference type="GO" id="GO:0019427">
    <property type="term" value="P:acetyl-CoA biosynthetic process from acetate"/>
    <property type="evidence" value="ECO:0007669"/>
    <property type="project" value="UniProtKB-UniRule"/>
</dbReference>
<comment type="function">
    <text evidence="6">Catalyzes the conversion of acetate into acetyl-CoA (AcCoA), an essential intermediate at the junction of anabolic and catabolic pathways. AcsA undergoes a two-step reaction. In the first half reaction, AcsA combines acetate with ATP to form acetyl-adenylate (AcAMP) intermediate. In the second half reaction, it can then transfer the acetyl group from AcAMP to the sulfhydryl group of CoA, forming the product AcCoA.</text>
</comment>
<feature type="binding site" evidence="6">
    <location>
        <position position="541"/>
    </location>
    <ligand>
        <name>Mg(2+)</name>
        <dbReference type="ChEBI" id="CHEBI:18420"/>
    </ligand>
</feature>
<dbReference type="NCBIfam" id="TIGR02188">
    <property type="entry name" value="Ac_CoA_lig_AcsA"/>
    <property type="match status" value="1"/>
</dbReference>
<proteinExistence type="inferred from homology"/>
<dbReference type="PANTHER" id="PTHR24095">
    <property type="entry name" value="ACETYL-COENZYME A SYNTHETASE"/>
    <property type="match status" value="1"/>
</dbReference>
<feature type="binding site" evidence="6">
    <location>
        <begin position="195"/>
        <end position="198"/>
    </location>
    <ligand>
        <name>CoA</name>
        <dbReference type="ChEBI" id="CHEBI:57287"/>
    </ligand>
</feature>
<evidence type="ECO:0000256" key="6">
    <source>
        <dbReference type="HAMAP-Rule" id="MF_01123"/>
    </source>
</evidence>
<name>A0A101XTV4_9BACL</name>
<evidence type="ECO:0000259" key="7">
    <source>
        <dbReference type="Pfam" id="PF00501"/>
    </source>
</evidence>
<feature type="binding site" evidence="6">
    <location>
        <position position="527"/>
    </location>
    <ligand>
        <name>CoA</name>
        <dbReference type="ChEBI" id="CHEBI:57287"/>
    </ligand>
</feature>
<dbReference type="HAMAP" id="MF_01123">
    <property type="entry name" value="Ac_CoA_synth"/>
    <property type="match status" value="1"/>
</dbReference>
<feature type="binding site" evidence="6">
    <location>
        <position position="543"/>
    </location>
    <ligand>
        <name>Mg(2+)</name>
        <dbReference type="ChEBI" id="CHEBI:18420"/>
    </ligand>
</feature>
<feature type="binding site" evidence="6">
    <location>
        <position position="315"/>
    </location>
    <ligand>
        <name>CoA</name>
        <dbReference type="ChEBI" id="CHEBI:57287"/>
    </ligand>
</feature>
<feature type="binding site" evidence="6">
    <location>
        <position position="546"/>
    </location>
    <ligand>
        <name>Mg(2+)</name>
        <dbReference type="ChEBI" id="CHEBI:18420"/>
    </ligand>
</feature>
<dbReference type="GO" id="GO:0003987">
    <property type="term" value="F:acetate-CoA ligase activity"/>
    <property type="evidence" value="ECO:0007669"/>
    <property type="project" value="UniProtKB-UniRule"/>
</dbReference>
<evidence type="ECO:0000259" key="8">
    <source>
        <dbReference type="Pfam" id="PF13193"/>
    </source>
</evidence>
<dbReference type="EMBL" id="LPVJ01000001">
    <property type="protein sequence ID" value="KUO97440.1"/>
    <property type="molecule type" value="Genomic_DNA"/>
</dbReference>
<evidence type="ECO:0000259" key="9">
    <source>
        <dbReference type="Pfam" id="PF16177"/>
    </source>
</evidence>
<sequence>MGTPADHLDTLLKETRSFAPSDEFQKNANFNDPDIYERALKDPEGYWSEQAQHLDWFTPYTKICEWNPPHAAWFSDGTLNAAYNAVDRHRTTYRKNKAAILWEGEPGDRRVLTYDMLGKEVDRAAHMLSSLGVKKGDRVAIYLPMIPELPVTMLACAKIGAIHTIVFAGFSSSSLRDRILDADASVLVTADAGHRRGGIIPLKANADAAVDGTNVKTMVVVNRVGPSSGASMTEGRDVAWEKLMAEMPNSPYPCEPMNAEDILYILYTSGTTGKPKGIVHTTGGYLVGANTSMRSVFDLKDDDVYFCTADIGWVTGHTYIVYGPLTAGATVVMYEGAPDFPNRDRFWQIIERYGVTIFYTAPTSIRTFMKWGPQHPAAYDLSSLRLMGTVGEPINPEAWMWYHEHIGHGNCPIVDTWWQTETGCAMIAPLPGLIETKPGSATRPVPGISVAVFDEHGQAVSPGSGGYLVITKPWPSMLRTIWRDDERFAKTYFGQFPGIYLPGDGAHLDEDSYIWILGRIDDVINVSGHRIGTMEVESALVDHKSVAEAAVIGRAHEIKGQAITAFVTLKEGVEATPELIAELKQHVVIQIGAMARPEEILFTAELPKTRSAKIMRRLLRDIAEGRALGDTTTLADPSVIDALKSQYQDKE</sequence>
<dbReference type="Proteomes" id="UP000053557">
    <property type="component" value="Unassembled WGS sequence"/>
</dbReference>
<organism evidence="10 11">
    <name type="scientific">Ferroacidibacillus organovorans</name>
    <dbReference type="NCBI Taxonomy" id="1765683"/>
    <lineage>
        <taxon>Bacteria</taxon>
        <taxon>Bacillati</taxon>
        <taxon>Bacillota</taxon>
        <taxon>Bacilli</taxon>
        <taxon>Bacillales</taxon>
        <taxon>Alicyclobacillaceae</taxon>
        <taxon>Ferroacidibacillus</taxon>
    </lineage>
</organism>
<keyword evidence="6" id="KW-0479">Metal-binding</keyword>
<dbReference type="GO" id="GO:0005829">
    <property type="term" value="C:cytosol"/>
    <property type="evidence" value="ECO:0007669"/>
    <property type="project" value="TreeGrafter"/>
</dbReference>
<dbReference type="PANTHER" id="PTHR24095:SF14">
    <property type="entry name" value="ACETYL-COENZYME A SYNTHETASE 1"/>
    <property type="match status" value="1"/>
</dbReference>
<gene>
    <name evidence="6" type="primary">acsA</name>
    <name evidence="10" type="ORF">ATW55_06140</name>
</gene>
<dbReference type="PROSITE" id="PS00455">
    <property type="entry name" value="AMP_BINDING"/>
    <property type="match status" value="1"/>
</dbReference>
<feature type="binding site" evidence="6">
    <location>
        <begin position="415"/>
        <end position="420"/>
    </location>
    <ligand>
        <name>ATP</name>
        <dbReference type="ChEBI" id="CHEBI:30616"/>
    </ligand>
</feature>
<keyword evidence="11" id="KW-1185">Reference proteome</keyword>
<keyword evidence="4 6" id="KW-0067">ATP-binding</keyword>
<feature type="binding site" evidence="6">
    <location>
        <position position="519"/>
    </location>
    <ligand>
        <name>ATP</name>
        <dbReference type="ChEBI" id="CHEBI:30616"/>
    </ligand>
</feature>
<keyword evidence="6" id="KW-0460">Magnesium</keyword>
<feature type="domain" description="Acetyl-coenzyme A synthetase N-terminal" evidence="9">
    <location>
        <begin position="34"/>
        <end position="85"/>
    </location>
</feature>
<dbReference type="FunFam" id="3.40.50.12780:FF:000001">
    <property type="entry name" value="Acetyl-coenzyme A synthetase"/>
    <property type="match status" value="1"/>
</dbReference>
<dbReference type="GO" id="GO:0046872">
    <property type="term" value="F:metal ion binding"/>
    <property type="evidence" value="ECO:0007669"/>
    <property type="project" value="UniProtKB-KW"/>
</dbReference>
<comment type="PTM">
    <text evidence="6">Acetylated. Deacetylation by the SIR2-homolog deacetylase activates the enzyme.</text>
</comment>
<feature type="binding site" evidence="6">
    <location>
        <position position="504"/>
    </location>
    <ligand>
        <name>ATP</name>
        <dbReference type="ChEBI" id="CHEBI:30616"/>
    </ligand>
</feature>
<accession>A0A101XTV4</accession>
<dbReference type="CDD" id="cd05966">
    <property type="entry name" value="ACS"/>
    <property type="match status" value="1"/>
</dbReference>
<dbReference type="Gene3D" id="3.40.50.12780">
    <property type="entry name" value="N-terminal domain of ligase-like"/>
    <property type="match status" value="1"/>
</dbReference>
<dbReference type="GO" id="GO:0005524">
    <property type="term" value="F:ATP binding"/>
    <property type="evidence" value="ECO:0007669"/>
    <property type="project" value="UniProtKB-KW"/>
</dbReference>
<dbReference type="GO" id="GO:0016208">
    <property type="term" value="F:AMP binding"/>
    <property type="evidence" value="ECO:0007669"/>
    <property type="project" value="InterPro"/>
</dbReference>
<evidence type="ECO:0000313" key="10">
    <source>
        <dbReference type="EMBL" id="KUO97440.1"/>
    </source>
</evidence>
<dbReference type="InterPro" id="IPR025110">
    <property type="entry name" value="AMP-bd_C"/>
</dbReference>
<reference evidence="10 11" key="1">
    <citation type="submission" date="2015-12" db="EMBL/GenBank/DDBJ databases">
        <title>Draft genome sequence of Acidibacillus ferrooxidans ITV001, isolated from a chalcopyrite acid mine drainage site in Brazil.</title>
        <authorList>
            <person name="Dall'Agnol H."/>
            <person name="Nancucheo I."/>
            <person name="Johnson B."/>
            <person name="Oliveira R."/>
            <person name="Leite L."/>
            <person name="Pylro V."/>
            <person name="Nunes G.L."/>
            <person name="Tzotzos G."/>
            <person name="Fernandes G.R."/>
            <person name="Dutra J."/>
            <person name="Orellana S.C."/>
            <person name="Oliveira G."/>
        </authorList>
    </citation>
    <scope>NUCLEOTIDE SEQUENCE [LARGE SCALE GENOMIC DNA]</scope>
    <source>
        <strain evidence="11">ITV01</strain>
    </source>
</reference>
<dbReference type="InterPro" id="IPR042099">
    <property type="entry name" value="ANL_N_sf"/>
</dbReference>
<dbReference type="InterPro" id="IPR020845">
    <property type="entry name" value="AMP-binding_CS"/>
</dbReference>
<feature type="binding site" evidence="6">
    <location>
        <position position="530"/>
    </location>
    <ligand>
        <name>ATP</name>
        <dbReference type="ChEBI" id="CHEBI:30616"/>
    </ligand>
</feature>
<feature type="binding site" evidence="6">
    <location>
        <begin position="391"/>
        <end position="393"/>
    </location>
    <ligand>
        <name>ATP</name>
        <dbReference type="ChEBI" id="CHEBI:30616"/>
    </ligand>
</feature>
<keyword evidence="2 6" id="KW-0436">Ligase</keyword>
<comment type="similarity">
    <text evidence="1 6">Belongs to the ATP-dependent AMP-binding enzyme family.</text>
</comment>
<dbReference type="Gene3D" id="3.30.300.30">
    <property type="match status" value="1"/>
</dbReference>
<protein>
    <recommendedName>
        <fullName evidence="6">Acetyl-coenzyme A synthetase</fullName>
        <shortName evidence="6">AcCoA synthetase</shortName>
        <shortName evidence="6">Acs</shortName>
        <ecNumber evidence="6">6.2.1.1</ecNumber>
    </recommendedName>
    <alternativeName>
        <fullName evidence="6">Acetate--CoA ligase</fullName>
    </alternativeName>
    <alternativeName>
        <fullName evidence="6">Acyl-activating enzyme</fullName>
    </alternativeName>
</protein>
<evidence type="ECO:0000256" key="5">
    <source>
        <dbReference type="ARBA" id="ARBA00022990"/>
    </source>
</evidence>
<dbReference type="InterPro" id="IPR032387">
    <property type="entry name" value="ACAS_N"/>
</dbReference>
<keyword evidence="5 6" id="KW-0007">Acetylation</keyword>
<dbReference type="AlphaFoldDB" id="A0A101XTV4"/>
<evidence type="ECO:0000256" key="2">
    <source>
        <dbReference type="ARBA" id="ARBA00022598"/>
    </source>
</evidence>
<comment type="caution">
    <text evidence="6">Lacks conserved residue(s) required for the propagation of feature annotation.</text>
</comment>
<feature type="domain" description="AMP-dependent synthetase/ligase" evidence="7">
    <location>
        <begin position="93"/>
        <end position="474"/>
    </location>
</feature>
<dbReference type="InterPro" id="IPR045851">
    <property type="entry name" value="AMP-bd_C_sf"/>
</dbReference>
<evidence type="ECO:0000256" key="4">
    <source>
        <dbReference type="ARBA" id="ARBA00022840"/>
    </source>
</evidence>
<dbReference type="Pfam" id="PF13193">
    <property type="entry name" value="AMP-binding_C"/>
    <property type="match status" value="1"/>
</dbReference>
<comment type="caution">
    <text evidence="10">The sequence shown here is derived from an EMBL/GenBank/DDBJ whole genome shotgun (WGS) entry which is preliminary data.</text>
</comment>
<dbReference type="InterPro" id="IPR000873">
    <property type="entry name" value="AMP-dep_synth/lig_dom"/>
</dbReference>
<evidence type="ECO:0000256" key="3">
    <source>
        <dbReference type="ARBA" id="ARBA00022741"/>
    </source>
</evidence>
<feature type="domain" description="AMP-binding enzyme C-terminal" evidence="8">
    <location>
        <begin position="535"/>
        <end position="613"/>
    </location>
</feature>
<dbReference type="NCBIfam" id="NF001208">
    <property type="entry name" value="PRK00174.1"/>
    <property type="match status" value="1"/>
</dbReference>
<dbReference type="Pfam" id="PF00501">
    <property type="entry name" value="AMP-binding"/>
    <property type="match status" value="1"/>
</dbReference>